<keyword evidence="2" id="KW-1185">Reference proteome</keyword>
<accession>A0A380KF67</accession>
<reference evidence="1 2" key="1">
    <citation type="submission" date="2018-06" db="EMBL/GenBank/DDBJ databases">
        <authorList>
            <consortium name="Pathogen Informatics"/>
            <person name="Doyle S."/>
        </authorList>
    </citation>
    <scope>NUCLEOTIDE SEQUENCE [LARGE SCALE GENOMIC DNA]</scope>
    <source>
        <strain evidence="1 2">NCTC12224</strain>
    </source>
</reference>
<dbReference type="EMBL" id="UHFN01000007">
    <property type="protein sequence ID" value="SUN63722.1"/>
    <property type="molecule type" value="Genomic_DNA"/>
</dbReference>
<name>A0A380KF67_9STRE</name>
<protein>
    <submittedName>
        <fullName evidence="1">Uncharacterized protein</fullName>
    </submittedName>
</protein>
<evidence type="ECO:0000313" key="1">
    <source>
        <dbReference type="EMBL" id="SUN63722.1"/>
    </source>
</evidence>
<evidence type="ECO:0000313" key="2">
    <source>
        <dbReference type="Proteomes" id="UP000254924"/>
    </source>
</evidence>
<organism evidence="1 2">
    <name type="scientific">Streptococcus hyointestinalis</name>
    <dbReference type="NCBI Taxonomy" id="1337"/>
    <lineage>
        <taxon>Bacteria</taxon>
        <taxon>Bacillati</taxon>
        <taxon>Bacillota</taxon>
        <taxon>Bacilli</taxon>
        <taxon>Lactobacillales</taxon>
        <taxon>Streptococcaceae</taxon>
        <taxon>Streptococcus</taxon>
    </lineage>
</organism>
<sequence length="103" mass="12012">MIDMVSFYNKRLLLKVLKKSNPRTFVTIYHSPEAKEVILVKSTRRKDVAFSFELNMIANATLEDMVSEGDFIIYAGEIVHPMYDYLLECIKVAKHIQKWEVAQ</sequence>
<dbReference type="Proteomes" id="UP000254924">
    <property type="component" value="Unassembled WGS sequence"/>
</dbReference>
<gene>
    <name evidence="1" type="ORF">NCTC12224_02600</name>
</gene>
<dbReference type="AlphaFoldDB" id="A0A380KF67"/>
<proteinExistence type="predicted"/>